<name>A1ZZM1_MICM2</name>
<dbReference type="Proteomes" id="UP000004095">
    <property type="component" value="Unassembled WGS sequence"/>
</dbReference>
<organism evidence="1 2">
    <name type="scientific">Microscilla marina ATCC 23134</name>
    <dbReference type="NCBI Taxonomy" id="313606"/>
    <lineage>
        <taxon>Bacteria</taxon>
        <taxon>Pseudomonadati</taxon>
        <taxon>Bacteroidota</taxon>
        <taxon>Cytophagia</taxon>
        <taxon>Cytophagales</taxon>
        <taxon>Microscillaceae</taxon>
        <taxon>Microscilla</taxon>
    </lineage>
</organism>
<protein>
    <submittedName>
        <fullName evidence="1">Uncharacterized protein</fullName>
    </submittedName>
</protein>
<evidence type="ECO:0000313" key="1">
    <source>
        <dbReference type="EMBL" id="EAY24175.1"/>
    </source>
</evidence>
<dbReference type="EMBL" id="AAWS01000079">
    <property type="protein sequence ID" value="EAY24175.1"/>
    <property type="molecule type" value="Genomic_DNA"/>
</dbReference>
<dbReference type="AlphaFoldDB" id="A1ZZM1"/>
<comment type="caution">
    <text evidence="1">The sequence shown here is derived from an EMBL/GenBank/DDBJ whole genome shotgun (WGS) entry which is preliminary data.</text>
</comment>
<reference evidence="1 2" key="1">
    <citation type="submission" date="2007-01" db="EMBL/GenBank/DDBJ databases">
        <authorList>
            <person name="Haygood M."/>
            <person name="Podell S."/>
            <person name="Anderson C."/>
            <person name="Hopkinson B."/>
            <person name="Roe K."/>
            <person name="Barbeau K."/>
            <person name="Gaasterland T."/>
            <person name="Ferriera S."/>
            <person name="Johnson J."/>
            <person name="Kravitz S."/>
            <person name="Beeson K."/>
            <person name="Sutton G."/>
            <person name="Rogers Y.-H."/>
            <person name="Friedman R."/>
            <person name="Frazier M."/>
            <person name="Venter J.C."/>
        </authorList>
    </citation>
    <scope>NUCLEOTIDE SEQUENCE [LARGE SCALE GENOMIC DNA]</scope>
    <source>
        <strain evidence="1 2">ATCC 23134</strain>
    </source>
</reference>
<evidence type="ECO:0000313" key="2">
    <source>
        <dbReference type="Proteomes" id="UP000004095"/>
    </source>
</evidence>
<keyword evidence="2" id="KW-1185">Reference proteome</keyword>
<proteinExistence type="predicted"/>
<accession>A1ZZM1</accession>
<sequence length="424" mass="50089">MVTQTTRAQRFDYASLSIEKSPELDSIKVYCLGKIAIDALLKGDHTDSLILQKQSWLMYEQDFLTIGKDYSGYNQKDITRRVYRYLGHYTVNPVHEFALEKGGKWMMVYVYVDHRMKNLVHHRVTLDDFKFKEGTYCINIFDNSASIIDTVREQVQTIIPKRLLLDKVWTIKGKELLKAKVSPKFIGPDQLQYYLFKDQKPPAVQTILQRLPISMRPEALRSIYLWCNWTTKSTQIKRLGVLNKDGMFTNGELYKSSLVWLTQDHQYYKRMIFKKLDIFYKSLIYYALKKGNKTMHVYLYLGKESNNYVSLANYLRHTQPGMIIETLRFLPGTYLIDLYRQTAINQATLQKLKQKQYDIEKVSKSFYRTHYFNKHKRVSFTITQKALRAHRISNQPITPENLKYYHNTPEKPKGVAKILNVFEQ</sequence>
<gene>
    <name evidence="1" type="ORF">M23134_00906</name>
</gene>